<dbReference type="GO" id="GO:0031177">
    <property type="term" value="F:phosphopantetheine binding"/>
    <property type="evidence" value="ECO:0007669"/>
    <property type="project" value="TreeGrafter"/>
</dbReference>
<dbReference type="GO" id="GO:0044550">
    <property type="term" value="P:secondary metabolite biosynthetic process"/>
    <property type="evidence" value="ECO:0007669"/>
    <property type="project" value="TreeGrafter"/>
</dbReference>
<protein>
    <recommendedName>
        <fullName evidence="3">Condensation domain-containing protein</fullName>
    </recommendedName>
</protein>
<accession>A0A9W4N9B9</accession>
<dbReference type="SUPFAM" id="SSF52777">
    <property type="entry name" value="CoA-dependent acyltransferases"/>
    <property type="match status" value="2"/>
</dbReference>
<dbReference type="InterPro" id="IPR001242">
    <property type="entry name" value="Condensation_dom"/>
</dbReference>
<dbReference type="GO" id="GO:0016874">
    <property type="term" value="F:ligase activity"/>
    <property type="evidence" value="ECO:0007669"/>
    <property type="project" value="UniProtKB-KW"/>
</dbReference>
<evidence type="ECO:0000313" key="4">
    <source>
        <dbReference type="EMBL" id="CAG8307782.1"/>
    </source>
</evidence>
<evidence type="ECO:0000256" key="2">
    <source>
        <dbReference type="ARBA" id="ARBA00029454"/>
    </source>
</evidence>
<name>A0A9W4N9B9_9EURO</name>
<dbReference type="Gene3D" id="3.30.559.10">
    <property type="entry name" value="Chloramphenicol acetyltransferase-like domain"/>
    <property type="match status" value="1"/>
</dbReference>
<dbReference type="GO" id="GO:0005737">
    <property type="term" value="C:cytoplasm"/>
    <property type="evidence" value="ECO:0007669"/>
    <property type="project" value="TreeGrafter"/>
</dbReference>
<comment type="caution">
    <text evidence="4">The sequence shown here is derived from an EMBL/GenBank/DDBJ whole genome shotgun (WGS) entry which is preliminary data.</text>
</comment>
<dbReference type="AlphaFoldDB" id="A0A9W4N9B9"/>
<evidence type="ECO:0000313" key="5">
    <source>
        <dbReference type="Proteomes" id="UP001152646"/>
    </source>
</evidence>
<evidence type="ECO:0000259" key="3">
    <source>
        <dbReference type="Pfam" id="PF00668"/>
    </source>
</evidence>
<dbReference type="InterPro" id="IPR036736">
    <property type="entry name" value="ACP-like_sf"/>
</dbReference>
<dbReference type="PANTHER" id="PTHR45527">
    <property type="entry name" value="NONRIBOSOMAL PEPTIDE SYNTHETASE"/>
    <property type="match status" value="1"/>
</dbReference>
<dbReference type="EMBL" id="CAJVPA010000077">
    <property type="protein sequence ID" value="CAG8307782.1"/>
    <property type="molecule type" value="Genomic_DNA"/>
</dbReference>
<dbReference type="Gene3D" id="1.10.1200.10">
    <property type="entry name" value="ACP-like"/>
    <property type="match status" value="1"/>
</dbReference>
<sequence length="369" mass="41452">MSPKKRHALASSATEKQSPVTSSERILQQVYADILQIQLTSIGMEDTFLRFSGDSVQAIHLIGPARKAGLVVQMQEVLGEFSIADQAEKAVAIASSPSVVYEPLSLSQIEDIYPCTPLQESMFVSSLRHPGMYTVNIWSQIPRSMDTSRLKHAWKSMAANNPIVRTRIIHTSHGFFQVVVDKFPWQEHNASIMEPPRLKELVGQPLVQYFNDEKGRKLVLTSHHAVSDYWTLRLIQQQVEAAYQGQLLGTLYFHPFIQYTWGIQGVEEFWATQLCGLDAKVFPELPASNYRPAATQSLQHEIEGLCVNKQTPHTLPTHIYLAWALLISHYTDSPDVVYGTTLSGRNTSVLIIENMVGQTITTLPLRVKL</sequence>
<keyword evidence="1" id="KW-0436">Ligase</keyword>
<dbReference type="Gene3D" id="3.30.559.30">
    <property type="entry name" value="Nonribosomal peptide synthetase, condensation domain"/>
    <property type="match status" value="1"/>
</dbReference>
<dbReference type="Pfam" id="PF00668">
    <property type="entry name" value="Condensation"/>
    <property type="match status" value="1"/>
</dbReference>
<dbReference type="SUPFAM" id="SSF47336">
    <property type="entry name" value="ACP-like"/>
    <property type="match status" value="1"/>
</dbReference>
<reference evidence="4" key="1">
    <citation type="submission" date="2021-07" db="EMBL/GenBank/DDBJ databases">
        <authorList>
            <person name="Branca A.L. A."/>
        </authorList>
    </citation>
    <scope>NUCLEOTIDE SEQUENCE</scope>
</reference>
<comment type="similarity">
    <text evidence="2">Belongs to the NRP synthetase family.</text>
</comment>
<dbReference type="GO" id="GO:0043041">
    <property type="term" value="P:amino acid activation for nonribosomal peptide biosynthetic process"/>
    <property type="evidence" value="ECO:0007669"/>
    <property type="project" value="TreeGrafter"/>
</dbReference>
<dbReference type="InterPro" id="IPR023213">
    <property type="entry name" value="CAT-like_dom_sf"/>
</dbReference>
<dbReference type="Proteomes" id="UP001152646">
    <property type="component" value="Unassembled WGS sequence"/>
</dbReference>
<feature type="domain" description="Condensation" evidence="3">
    <location>
        <begin position="110"/>
        <end position="368"/>
    </location>
</feature>
<organism evidence="4 5">
    <name type="scientific">Penicillium salamii</name>
    <dbReference type="NCBI Taxonomy" id="1612424"/>
    <lineage>
        <taxon>Eukaryota</taxon>
        <taxon>Fungi</taxon>
        <taxon>Dikarya</taxon>
        <taxon>Ascomycota</taxon>
        <taxon>Pezizomycotina</taxon>
        <taxon>Eurotiomycetes</taxon>
        <taxon>Eurotiomycetidae</taxon>
        <taxon>Eurotiales</taxon>
        <taxon>Aspergillaceae</taxon>
        <taxon>Penicillium</taxon>
    </lineage>
</organism>
<gene>
    <name evidence="4" type="ORF">PSALAMII_LOCUS2058</name>
</gene>
<proteinExistence type="inferred from homology"/>
<dbReference type="OrthoDB" id="416786at2759"/>
<evidence type="ECO:0000256" key="1">
    <source>
        <dbReference type="ARBA" id="ARBA00022598"/>
    </source>
</evidence>
<dbReference type="PANTHER" id="PTHR45527:SF3">
    <property type="entry name" value="SIDEROPHORE SYNTHETASE (EUROFUNG)"/>
    <property type="match status" value="1"/>
</dbReference>